<dbReference type="InterPro" id="IPR006221">
    <property type="entry name" value="TrpG/PapA_dom"/>
</dbReference>
<dbReference type="EMBL" id="JBHTLQ010000014">
    <property type="protein sequence ID" value="MFD1190548.1"/>
    <property type="molecule type" value="Genomic_DNA"/>
</dbReference>
<comment type="caution">
    <text evidence="3">The sequence shown here is derived from an EMBL/GenBank/DDBJ whole genome shotgun (WGS) entry which is preliminary data.</text>
</comment>
<dbReference type="Proteomes" id="UP001597216">
    <property type="component" value="Unassembled WGS sequence"/>
</dbReference>
<evidence type="ECO:0000256" key="1">
    <source>
        <dbReference type="ARBA" id="ARBA00022962"/>
    </source>
</evidence>
<dbReference type="InterPro" id="IPR017926">
    <property type="entry name" value="GATASE"/>
</dbReference>
<dbReference type="PRINTS" id="PR00097">
    <property type="entry name" value="ANTSNTHASEII"/>
</dbReference>
<evidence type="ECO:0000313" key="3">
    <source>
        <dbReference type="EMBL" id="MFD1190548.1"/>
    </source>
</evidence>
<dbReference type="Gene3D" id="3.40.50.880">
    <property type="match status" value="1"/>
</dbReference>
<feature type="domain" description="Glutamine amidotransferase" evidence="2">
    <location>
        <begin position="3"/>
        <end position="185"/>
    </location>
</feature>
<proteinExistence type="predicted"/>
<dbReference type="PROSITE" id="PS51273">
    <property type="entry name" value="GATASE_TYPE_1"/>
    <property type="match status" value="1"/>
</dbReference>
<evidence type="ECO:0000259" key="2">
    <source>
        <dbReference type="Pfam" id="PF00117"/>
    </source>
</evidence>
<dbReference type="PANTHER" id="PTHR43418">
    <property type="entry name" value="MULTIFUNCTIONAL TRYPTOPHAN BIOSYNTHESIS PROTEIN-RELATED"/>
    <property type="match status" value="1"/>
</dbReference>
<dbReference type="NCBIfam" id="TIGR00566">
    <property type="entry name" value="trpG_papA"/>
    <property type="match status" value="1"/>
</dbReference>
<reference evidence="4" key="1">
    <citation type="journal article" date="2019" name="Int. J. Syst. Evol. Microbiol.">
        <title>The Global Catalogue of Microorganisms (GCM) 10K type strain sequencing project: providing services to taxonomists for standard genome sequencing and annotation.</title>
        <authorList>
            <consortium name="The Broad Institute Genomics Platform"/>
            <consortium name="The Broad Institute Genome Sequencing Center for Infectious Disease"/>
            <person name="Wu L."/>
            <person name="Ma J."/>
        </authorList>
    </citation>
    <scope>NUCLEOTIDE SEQUENCE [LARGE SCALE GENOMIC DNA]</scope>
    <source>
        <strain evidence="4">CCUG 55074</strain>
    </source>
</reference>
<gene>
    <name evidence="3" type="ORF">ACFQ27_08155</name>
</gene>
<keyword evidence="1" id="KW-0315">Glutamine amidotransferase</keyword>
<dbReference type="PRINTS" id="PR00096">
    <property type="entry name" value="GATASE"/>
</dbReference>
<organism evidence="3 4">
    <name type="scientific">Phenylobacterium conjunctum</name>
    <dbReference type="NCBI Taxonomy" id="1298959"/>
    <lineage>
        <taxon>Bacteria</taxon>
        <taxon>Pseudomonadati</taxon>
        <taxon>Pseudomonadota</taxon>
        <taxon>Alphaproteobacteria</taxon>
        <taxon>Caulobacterales</taxon>
        <taxon>Caulobacteraceae</taxon>
        <taxon>Phenylobacterium</taxon>
    </lineage>
</organism>
<dbReference type="PRINTS" id="PR00099">
    <property type="entry name" value="CPSGATASE"/>
</dbReference>
<evidence type="ECO:0000313" key="4">
    <source>
        <dbReference type="Proteomes" id="UP001597216"/>
    </source>
</evidence>
<protein>
    <submittedName>
        <fullName evidence="3">Aminodeoxychorismate/anthranilate synthase component II</fullName>
    </submittedName>
</protein>
<keyword evidence="4" id="KW-1185">Reference proteome</keyword>
<name>A0ABW3T0V2_9CAUL</name>
<accession>A0ABW3T0V2</accession>
<dbReference type="CDD" id="cd01743">
    <property type="entry name" value="GATase1_Anthranilate_Synthase"/>
    <property type="match status" value="1"/>
</dbReference>
<dbReference type="Pfam" id="PF00117">
    <property type="entry name" value="GATase"/>
    <property type="match status" value="1"/>
</dbReference>
<dbReference type="PANTHER" id="PTHR43418:SF4">
    <property type="entry name" value="MULTIFUNCTIONAL TRYPTOPHAN BIOSYNTHESIS PROTEIN"/>
    <property type="match status" value="1"/>
</dbReference>
<dbReference type="SUPFAM" id="SSF52317">
    <property type="entry name" value="Class I glutamine amidotransferase-like"/>
    <property type="match status" value="1"/>
</dbReference>
<dbReference type="InterPro" id="IPR050472">
    <property type="entry name" value="Anth_synth/Amidotransfase"/>
</dbReference>
<sequence length="196" mass="21108">MILVIDNYDSFTYNLVHYLNELGAETVVYRNDALSVAEAFGMKPQGVLLSPGPCTPNEAGICLSLIESAPADLPILGVCLGHQSIGQAFGGEVIRAQALMHGKVSPIHHTDKGVFKGMPNPFTATRYHSLSVKRETMPDVLEITAWTDDGEVMGFQHKTRPIHGVQFHPESIATEGGHHLLANFLALAGVQVPAEA</sequence>
<dbReference type="InterPro" id="IPR029062">
    <property type="entry name" value="Class_I_gatase-like"/>
</dbReference>
<dbReference type="RefSeq" id="WP_374346719.1">
    <property type="nucleotide sequence ID" value="NZ_JBHTLQ010000014.1"/>
</dbReference>